<protein>
    <submittedName>
        <fullName evidence="2">MarR family transcriptional regulator</fullName>
    </submittedName>
</protein>
<gene>
    <name evidence="2" type="ORF">LQ327_00385</name>
</gene>
<dbReference type="InterPro" id="IPR000835">
    <property type="entry name" value="HTH_MarR-typ"/>
</dbReference>
<dbReference type="PANTHER" id="PTHR33164:SF106">
    <property type="entry name" value="TRANSCRIPTIONAL REGULATORY PROTEIN"/>
    <property type="match status" value="1"/>
</dbReference>
<evidence type="ECO:0000313" key="2">
    <source>
        <dbReference type="EMBL" id="MCD2191848.1"/>
    </source>
</evidence>
<dbReference type="CDD" id="cd00090">
    <property type="entry name" value="HTH_ARSR"/>
    <property type="match status" value="1"/>
</dbReference>
<dbReference type="Gene3D" id="1.10.10.10">
    <property type="entry name" value="Winged helix-like DNA-binding domain superfamily/Winged helix DNA-binding domain"/>
    <property type="match status" value="1"/>
</dbReference>
<accession>A0ABS8P1B3</accession>
<name>A0ABS8P1B3_9PSEU</name>
<evidence type="ECO:0000259" key="1">
    <source>
        <dbReference type="PROSITE" id="PS50995"/>
    </source>
</evidence>
<dbReference type="InterPro" id="IPR039422">
    <property type="entry name" value="MarR/SlyA-like"/>
</dbReference>
<dbReference type="RefSeq" id="WP_230729517.1">
    <property type="nucleotide sequence ID" value="NZ_JAJNDB010000001.1"/>
</dbReference>
<dbReference type="InterPro" id="IPR011991">
    <property type="entry name" value="ArsR-like_HTH"/>
</dbReference>
<dbReference type="Proteomes" id="UP001199469">
    <property type="component" value="Unassembled WGS sequence"/>
</dbReference>
<dbReference type="InterPro" id="IPR036390">
    <property type="entry name" value="WH_DNA-bd_sf"/>
</dbReference>
<comment type="caution">
    <text evidence="2">The sequence shown here is derived from an EMBL/GenBank/DDBJ whole genome shotgun (WGS) entry which is preliminary data.</text>
</comment>
<dbReference type="PANTHER" id="PTHR33164">
    <property type="entry name" value="TRANSCRIPTIONAL REGULATOR, MARR FAMILY"/>
    <property type="match status" value="1"/>
</dbReference>
<feature type="domain" description="HTH marR-type" evidence="1">
    <location>
        <begin position="1"/>
        <end position="143"/>
    </location>
</feature>
<sequence>MARKSRDELLDGLLLGLREQASRTLMFHQAIAERAGLGPTDMKALDLARSEPTLTAGRLAAITGLSTSATTALLDRLERRGFVERRRDPTDRRKVVIVPVPDAGPAETAAVFGDIDTWVRSYLSDQDDRTLEFLVRFVADINTESARLTATITTA</sequence>
<keyword evidence="3" id="KW-1185">Reference proteome</keyword>
<dbReference type="EMBL" id="JAJNDB010000001">
    <property type="protein sequence ID" value="MCD2191848.1"/>
    <property type="molecule type" value="Genomic_DNA"/>
</dbReference>
<reference evidence="2 3" key="1">
    <citation type="submission" date="2021-11" db="EMBL/GenBank/DDBJ databases">
        <title>Draft genome sequence of Actinomycetospora sp. SF1 isolated from the rhizosphere soil.</title>
        <authorList>
            <person name="Duangmal K."/>
            <person name="Chantavorakit T."/>
        </authorList>
    </citation>
    <scope>NUCLEOTIDE SEQUENCE [LARGE SCALE GENOMIC DNA]</scope>
    <source>
        <strain evidence="2 3">TBRC 5722</strain>
    </source>
</reference>
<dbReference type="SMART" id="SM00347">
    <property type="entry name" value="HTH_MARR"/>
    <property type="match status" value="1"/>
</dbReference>
<dbReference type="PROSITE" id="PS50995">
    <property type="entry name" value="HTH_MARR_2"/>
    <property type="match status" value="1"/>
</dbReference>
<dbReference type="InterPro" id="IPR036388">
    <property type="entry name" value="WH-like_DNA-bd_sf"/>
</dbReference>
<proteinExistence type="predicted"/>
<dbReference type="Pfam" id="PF01047">
    <property type="entry name" value="MarR"/>
    <property type="match status" value="1"/>
</dbReference>
<organism evidence="2 3">
    <name type="scientific">Actinomycetospora endophytica</name>
    <dbReference type="NCBI Taxonomy" id="2291215"/>
    <lineage>
        <taxon>Bacteria</taxon>
        <taxon>Bacillati</taxon>
        <taxon>Actinomycetota</taxon>
        <taxon>Actinomycetes</taxon>
        <taxon>Pseudonocardiales</taxon>
        <taxon>Pseudonocardiaceae</taxon>
        <taxon>Actinomycetospora</taxon>
    </lineage>
</organism>
<evidence type="ECO:0000313" key="3">
    <source>
        <dbReference type="Proteomes" id="UP001199469"/>
    </source>
</evidence>
<dbReference type="SUPFAM" id="SSF46785">
    <property type="entry name" value="Winged helix' DNA-binding domain"/>
    <property type="match status" value="1"/>
</dbReference>